<dbReference type="Proteomes" id="UP001611450">
    <property type="component" value="Unassembled WGS sequence"/>
</dbReference>
<accession>A0ABW7WEF4</accession>
<proteinExistence type="predicted"/>
<gene>
    <name evidence="2" type="ORF">ACH47G_12670</name>
</gene>
<dbReference type="InterPro" id="IPR051908">
    <property type="entry name" value="Ribosomal_N-acetyltransferase"/>
</dbReference>
<feature type="domain" description="N-acetyltransferase" evidence="1">
    <location>
        <begin position="20"/>
        <end position="182"/>
    </location>
</feature>
<dbReference type="EC" id="2.3.-.-" evidence="2"/>
<dbReference type="InterPro" id="IPR016181">
    <property type="entry name" value="Acyl_CoA_acyltransferase"/>
</dbReference>
<dbReference type="Pfam" id="PF13302">
    <property type="entry name" value="Acetyltransf_3"/>
    <property type="match status" value="1"/>
</dbReference>
<keyword evidence="2" id="KW-0012">Acyltransferase</keyword>
<keyword evidence="2" id="KW-0808">Transferase</keyword>
<dbReference type="GO" id="GO:0016746">
    <property type="term" value="F:acyltransferase activity"/>
    <property type="evidence" value="ECO:0007669"/>
    <property type="project" value="UniProtKB-KW"/>
</dbReference>
<dbReference type="InterPro" id="IPR000182">
    <property type="entry name" value="GNAT_dom"/>
</dbReference>
<protein>
    <submittedName>
        <fullName evidence="2">GNAT family N-acetyltransferase</fullName>
        <ecNumber evidence="2">2.3.-.-</ecNumber>
    </submittedName>
</protein>
<dbReference type="SUPFAM" id="SSF55729">
    <property type="entry name" value="Acyl-CoA N-acyltransferases (Nat)"/>
    <property type="match status" value="1"/>
</dbReference>
<dbReference type="PANTHER" id="PTHR43441:SF10">
    <property type="entry name" value="ACETYLTRANSFERASE"/>
    <property type="match status" value="1"/>
</dbReference>
<dbReference type="PANTHER" id="PTHR43441">
    <property type="entry name" value="RIBOSOMAL-PROTEIN-SERINE ACETYLTRANSFERASE"/>
    <property type="match status" value="1"/>
</dbReference>
<name>A0ABW7WEF4_9NOCA</name>
<comment type="caution">
    <text evidence="2">The sequence shown here is derived from an EMBL/GenBank/DDBJ whole genome shotgun (WGS) entry which is preliminary data.</text>
</comment>
<keyword evidence="3" id="KW-1185">Reference proteome</keyword>
<sequence length="182" mass="19812">MVAAEVFAAGAQPTLRGAAVLLRPWTSADAAVIRAVYQDPDIQRWHVRDVVSEAEARELIARWRSGWREGDGPQWAVVVEGVVAGRVGLRNMSPADGVAGIAYWTVPRWRGRGVTPAAVETVTEWAFGVGFHRLEVSHSVRNLPSCRAAVKAGFVAEGVKRSAGLHADGWHDMHVHVRIRPA</sequence>
<dbReference type="RefSeq" id="WP_396948706.1">
    <property type="nucleotide sequence ID" value="NZ_JBIRXV010000002.1"/>
</dbReference>
<dbReference type="PROSITE" id="PS51186">
    <property type="entry name" value="GNAT"/>
    <property type="match status" value="1"/>
</dbReference>
<reference evidence="2 3" key="1">
    <citation type="submission" date="2024-10" db="EMBL/GenBank/DDBJ databases">
        <title>The Natural Products Discovery Center: Release of the First 8490 Sequenced Strains for Exploring Actinobacteria Biosynthetic Diversity.</title>
        <authorList>
            <person name="Kalkreuter E."/>
            <person name="Kautsar S.A."/>
            <person name="Yang D."/>
            <person name="Bader C.D."/>
            <person name="Teijaro C.N."/>
            <person name="Fluegel L."/>
            <person name="Davis C.M."/>
            <person name="Simpson J.R."/>
            <person name="Lauterbach L."/>
            <person name="Steele A.D."/>
            <person name="Gui C."/>
            <person name="Meng S."/>
            <person name="Li G."/>
            <person name="Viehrig K."/>
            <person name="Ye F."/>
            <person name="Su P."/>
            <person name="Kiefer A.F."/>
            <person name="Nichols A."/>
            <person name="Cepeda A.J."/>
            <person name="Yan W."/>
            <person name="Fan B."/>
            <person name="Jiang Y."/>
            <person name="Adhikari A."/>
            <person name="Zheng C.-J."/>
            <person name="Schuster L."/>
            <person name="Cowan T.M."/>
            <person name="Smanski M.J."/>
            <person name="Chevrette M.G."/>
            <person name="De Carvalho L.P.S."/>
            <person name="Shen B."/>
        </authorList>
    </citation>
    <scope>NUCLEOTIDE SEQUENCE [LARGE SCALE GENOMIC DNA]</scope>
    <source>
        <strain evidence="2 3">NPDC019626</strain>
    </source>
</reference>
<dbReference type="Gene3D" id="3.40.630.30">
    <property type="match status" value="1"/>
</dbReference>
<evidence type="ECO:0000259" key="1">
    <source>
        <dbReference type="PROSITE" id="PS51186"/>
    </source>
</evidence>
<dbReference type="EMBL" id="JBIRXV010000002">
    <property type="protein sequence ID" value="MFI2321332.1"/>
    <property type="molecule type" value="Genomic_DNA"/>
</dbReference>
<organism evidence="2 3">
    <name type="scientific">Nocardia beijingensis</name>
    <dbReference type="NCBI Taxonomy" id="95162"/>
    <lineage>
        <taxon>Bacteria</taxon>
        <taxon>Bacillati</taxon>
        <taxon>Actinomycetota</taxon>
        <taxon>Actinomycetes</taxon>
        <taxon>Mycobacteriales</taxon>
        <taxon>Nocardiaceae</taxon>
        <taxon>Nocardia</taxon>
    </lineage>
</organism>
<evidence type="ECO:0000313" key="2">
    <source>
        <dbReference type="EMBL" id="MFI2321332.1"/>
    </source>
</evidence>
<evidence type="ECO:0000313" key="3">
    <source>
        <dbReference type="Proteomes" id="UP001611450"/>
    </source>
</evidence>